<accession>A0ACC0GMX1</accession>
<evidence type="ECO:0000313" key="2">
    <source>
        <dbReference type="Proteomes" id="UP001060215"/>
    </source>
</evidence>
<organism evidence="1 2">
    <name type="scientific">Camellia lanceoleosa</name>
    <dbReference type="NCBI Taxonomy" id="1840588"/>
    <lineage>
        <taxon>Eukaryota</taxon>
        <taxon>Viridiplantae</taxon>
        <taxon>Streptophyta</taxon>
        <taxon>Embryophyta</taxon>
        <taxon>Tracheophyta</taxon>
        <taxon>Spermatophyta</taxon>
        <taxon>Magnoliopsida</taxon>
        <taxon>eudicotyledons</taxon>
        <taxon>Gunneridae</taxon>
        <taxon>Pentapetalae</taxon>
        <taxon>asterids</taxon>
        <taxon>Ericales</taxon>
        <taxon>Theaceae</taxon>
        <taxon>Camellia</taxon>
    </lineage>
</organism>
<name>A0ACC0GMX1_9ERIC</name>
<dbReference type="EMBL" id="CM045765">
    <property type="protein sequence ID" value="KAI8000776.1"/>
    <property type="molecule type" value="Genomic_DNA"/>
</dbReference>
<keyword evidence="2" id="KW-1185">Reference proteome</keyword>
<sequence length="504" mass="56029">MGGGTQNGPEIQIATSPQLIAPSCDLLSREARDQYLAICLPLYQAALKGDWKAANGVIEIFPTVIRSSITKGWETALHIAAAAKRIHFVEELVGLMNPEDLELQNSNGNTALCFAAAAGTVRIAEVMINKNEHLPMFRGSQGMTPLYMAALLGHSDMVWYLYQKTKNIALDILKHHPQLAVARDGNGETALHVLARKPSAFTGGSRVSMWKRFITTSYPDLIWKVNRQNQSIFHIAVLHCHAGIFNILYEIGLIKDLITAYRDEDRNNMLHLAPKIAPPNQLNIVSGAALQMQRELLWFKEVEKIMQPSYVEKKNSKGKTPRAFCTEEHKNLVEKGEAWMKNTASQSMVVATLTATVMFAAAFTVPGGNDNNTGIPMFRKHSSFMVFAISDAIALVTSSTSILMFLSILTSRYAENDFLESLPFKLMIGLTTLFISITTMMVAFGATFFIVFDCYTVWVLIAVALFACVPIILFATLQYPLLADVIHSTYGSRLLFQPRKHMLY</sequence>
<evidence type="ECO:0000313" key="1">
    <source>
        <dbReference type="EMBL" id="KAI8000776.1"/>
    </source>
</evidence>
<protein>
    <submittedName>
        <fullName evidence="1">Ankyrin repeat-containing protein ITN1</fullName>
    </submittedName>
</protein>
<reference evidence="1 2" key="1">
    <citation type="journal article" date="2022" name="Plant J.">
        <title>Chromosome-level genome of Camellia lanceoleosa provides a valuable resource for understanding genome evolution and self-incompatibility.</title>
        <authorList>
            <person name="Gong W."/>
            <person name="Xiao S."/>
            <person name="Wang L."/>
            <person name="Liao Z."/>
            <person name="Chang Y."/>
            <person name="Mo W."/>
            <person name="Hu G."/>
            <person name="Li W."/>
            <person name="Zhao G."/>
            <person name="Zhu H."/>
            <person name="Hu X."/>
            <person name="Ji K."/>
            <person name="Xiang X."/>
            <person name="Song Q."/>
            <person name="Yuan D."/>
            <person name="Jin S."/>
            <person name="Zhang L."/>
        </authorList>
    </citation>
    <scope>NUCLEOTIDE SEQUENCE [LARGE SCALE GENOMIC DNA]</scope>
    <source>
        <strain evidence="1">SQ_2022a</strain>
    </source>
</reference>
<gene>
    <name evidence="1" type="ORF">LOK49_LG09G02820</name>
</gene>
<proteinExistence type="predicted"/>
<dbReference type="Proteomes" id="UP001060215">
    <property type="component" value="Chromosome 8"/>
</dbReference>
<comment type="caution">
    <text evidence="1">The sequence shown here is derived from an EMBL/GenBank/DDBJ whole genome shotgun (WGS) entry which is preliminary data.</text>
</comment>